<dbReference type="PANTHER" id="PTHR22807:SF34">
    <property type="entry name" value="TRNA (CYTOSINE(72)-C(5))-METHYLTRANSFERASE NSUN6"/>
    <property type="match status" value="1"/>
</dbReference>
<keyword evidence="4 5" id="KW-0694">RNA-binding</keyword>
<dbReference type="PANTHER" id="PTHR22807">
    <property type="entry name" value="NOP2 YEAST -RELATED NOL1/NOP2/FMU SUN DOMAIN-CONTAINING"/>
    <property type="match status" value="1"/>
</dbReference>
<sequence length="642" mass="69073">MSDNMPSVAGSRLSVRELLDAEVYSLLKKTWTTPLPLQTSVDAVLEHLLLPPPFSTLRVNAVDRTEFAAAINTAERLFCPRRVHLHPRLPDVLVIHHDTEDPPRDTRPSFDRDLRDLNPLSHYECNAQQTSVTASTTLPLVSASGVSRQRVAGENVLADACAEKSSSCRALSSCPQPCCGPRSRDCIPNSLSTLPAAGEESPCGASRQPTEASVGNSSSSTCRPLPLIVVDRRCAQAVLRGAHVFAGGVLASEPHLKVGMRVEVVTQLLHHQTSRHANQESTSGLISSGCEARQRFPSGLVVGDHDDPRQGENSPRQLGDLGGFSSAYQGLDSEELGKDWIPSRRLDRAPLLRGTYLRGQLLSEVRRKALACGTGVLRQSLQNIYLNKTGVAIEMDQAIDLSSLPPSLVAQNLPSTVVGHVLDPCPGELVLDMCAAPGGKTLHLATLMSGRGTIVAVDRSRTRVQKLKNLATQCSHGGMIEAVCGDSAKCEWSSAKLGSSAKDLTEKFDRVLADVTCTGLGLRPRLDFEDVTTEAIFAAAAYQREFLEAGCRMLKPGGVIVYSTCSITRQENEENVAWALDKLPLELEPAEPFVGTSSDTAAVPQILSPDNAALVQRFCPSANAIGFFIAKMRKKISLDTSP</sequence>
<accession>A0A2C6LGY2</accession>
<dbReference type="CDD" id="cd02440">
    <property type="entry name" value="AdoMet_MTases"/>
    <property type="match status" value="1"/>
</dbReference>
<keyword evidence="9" id="KW-1185">Reference proteome</keyword>
<dbReference type="PROSITE" id="PS50890">
    <property type="entry name" value="PUA"/>
    <property type="match status" value="1"/>
</dbReference>
<feature type="compositionally biased region" description="Polar residues" evidence="6">
    <location>
        <begin position="207"/>
        <end position="220"/>
    </location>
</feature>
<evidence type="ECO:0000256" key="2">
    <source>
        <dbReference type="ARBA" id="ARBA00022679"/>
    </source>
</evidence>
<dbReference type="InterPro" id="IPR036974">
    <property type="entry name" value="PUA_sf"/>
</dbReference>
<comment type="caution">
    <text evidence="8">The sequence shown here is derived from an EMBL/GenBank/DDBJ whole genome shotgun (WGS) entry which is preliminary data.</text>
</comment>
<dbReference type="EMBL" id="MIGC01000172">
    <property type="protein sequence ID" value="PHJ25744.1"/>
    <property type="molecule type" value="Genomic_DNA"/>
</dbReference>
<reference evidence="8 9" key="1">
    <citation type="journal article" date="2017" name="Int. J. Parasitol.">
        <title>The genome of the protozoan parasite Cystoisospora suis and a reverse vaccinology approach to identify vaccine candidates.</title>
        <authorList>
            <person name="Palmieri N."/>
            <person name="Shrestha A."/>
            <person name="Ruttkowski B."/>
            <person name="Beck T."/>
            <person name="Vogl C."/>
            <person name="Tomley F."/>
            <person name="Blake D.P."/>
            <person name="Joachim A."/>
        </authorList>
    </citation>
    <scope>NUCLEOTIDE SEQUENCE [LARGE SCALE GENOMIC DNA]</scope>
    <source>
        <strain evidence="8 9">Wien I</strain>
    </source>
</reference>
<name>A0A2C6LGY2_9APIC</name>
<dbReference type="OrthoDB" id="427002at2759"/>
<feature type="region of interest" description="Disordered" evidence="6">
    <location>
        <begin position="301"/>
        <end position="321"/>
    </location>
</feature>
<feature type="binding site" evidence="5">
    <location>
        <position position="458"/>
    </location>
    <ligand>
        <name>S-adenosyl-L-methionine</name>
        <dbReference type="ChEBI" id="CHEBI:59789"/>
    </ligand>
</feature>
<evidence type="ECO:0000256" key="4">
    <source>
        <dbReference type="ARBA" id="ARBA00022884"/>
    </source>
</evidence>
<dbReference type="Pfam" id="PF01189">
    <property type="entry name" value="Methyltr_RsmB-F"/>
    <property type="match status" value="1"/>
</dbReference>
<dbReference type="GO" id="GO:0008173">
    <property type="term" value="F:RNA methyltransferase activity"/>
    <property type="evidence" value="ECO:0007669"/>
    <property type="project" value="InterPro"/>
</dbReference>
<evidence type="ECO:0000313" key="9">
    <source>
        <dbReference type="Proteomes" id="UP000221165"/>
    </source>
</evidence>
<dbReference type="InterPro" id="IPR001678">
    <property type="entry name" value="MeTrfase_RsmB-F_NOP2_dom"/>
</dbReference>
<dbReference type="PROSITE" id="PS51686">
    <property type="entry name" value="SAM_MT_RSMB_NOP"/>
    <property type="match status" value="1"/>
</dbReference>
<dbReference type="PRINTS" id="PR02008">
    <property type="entry name" value="RCMTFAMILY"/>
</dbReference>
<dbReference type="Gene3D" id="2.30.130.10">
    <property type="entry name" value="PUA domain"/>
    <property type="match status" value="1"/>
</dbReference>
<dbReference type="InterPro" id="IPR002478">
    <property type="entry name" value="PUA"/>
</dbReference>
<comment type="similarity">
    <text evidence="5">Belongs to the class I-like SAM-binding methyltransferase superfamily. RsmB/NOP family.</text>
</comment>
<keyword evidence="2 5" id="KW-0808">Transferase</keyword>
<keyword evidence="3 5" id="KW-0949">S-adenosyl-L-methionine</keyword>
<protein>
    <submittedName>
        <fullName evidence="8">Nol1 nop2 sun family protein</fullName>
    </submittedName>
</protein>
<evidence type="ECO:0000256" key="1">
    <source>
        <dbReference type="ARBA" id="ARBA00022603"/>
    </source>
</evidence>
<dbReference type="Proteomes" id="UP000221165">
    <property type="component" value="Unassembled WGS sequence"/>
</dbReference>
<evidence type="ECO:0000256" key="6">
    <source>
        <dbReference type="SAM" id="MobiDB-lite"/>
    </source>
</evidence>
<evidence type="ECO:0000256" key="3">
    <source>
        <dbReference type="ARBA" id="ARBA00022691"/>
    </source>
</evidence>
<feature type="binding site" evidence="5">
    <location>
        <position position="486"/>
    </location>
    <ligand>
        <name>S-adenosyl-L-methionine</name>
        <dbReference type="ChEBI" id="CHEBI:59789"/>
    </ligand>
</feature>
<dbReference type="Gene3D" id="3.40.50.150">
    <property type="entry name" value="Vaccinia Virus protein VP39"/>
    <property type="match status" value="1"/>
</dbReference>
<dbReference type="AlphaFoldDB" id="A0A2C6LGY2"/>
<evidence type="ECO:0000256" key="5">
    <source>
        <dbReference type="PROSITE-ProRule" id="PRU01023"/>
    </source>
</evidence>
<dbReference type="VEuPathDB" id="ToxoDB:CSUI_000397"/>
<evidence type="ECO:0000313" key="8">
    <source>
        <dbReference type="EMBL" id="PHJ25744.1"/>
    </source>
</evidence>
<feature type="domain" description="SAM-dependent MTase RsmB/NOP-type" evidence="7">
    <location>
        <begin position="327"/>
        <end position="635"/>
    </location>
</feature>
<feature type="region of interest" description="Disordered" evidence="6">
    <location>
        <begin position="197"/>
        <end position="220"/>
    </location>
</feature>
<feature type="active site" description="Nucleophile" evidence="5">
    <location>
        <position position="565"/>
    </location>
</feature>
<gene>
    <name evidence="8" type="ORF">CSUI_000397</name>
</gene>
<feature type="binding site" evidence="5">
    <location>
        <begin position="434"/>
        <end position="440"/>
    </location>
    <ligand>
        <name>S-adenosyl-L-methionine</name>
        <dbReference type="ChEBI" id="CHEBI:59789"/>
    </ligand>
</feature>
<dbReference type="RefSeq" id="XP_067927390.1">
    <property type="nucleotide sequence ID" value="XM_068060631.1"/>
</dbReference>
<dbReference type="InterPro" id="IPR023267">
    <property type="entry name" value="RCMT"/>
</dbReference>
<dbReference type="InterPro" id="IPR049560">
    <property type="entry name" value="MeTrfase_RsmB-F_NOP2_cat"/>
</dbReference>
<dbReference type="GeneID" id="94423842"/>
<dbReference type="InterPro" id="IPR015947">
    <property type="entry name" value="PUA-like_sf"/>
</dbReference>
<organism evidence="8 9">
    <name type="scientific">Cystoisospora suis</name>
    <dbReference type="NCBI Taxonomy" id="483139"/>
    <lineage>
        <taxon>Eukaryota</taxon>
        <taxon>Sar</taxon>
        <taxon>Alveolata</taxon>
        <taxon>Apicomplexa</taxon>
        <taxon>Conoidasida</taxon>
        <taxon>Coccidia</taxon>
        <taxon>Eucoccidiorida</taxon>
        <taxon>Eimeriorina</taxon>
        <taxon>Sarcocystidae</taxon>
        <taxon>Cystoisospora</taxon>
    </lineage>
</organism>
<dbReference type="InterPro" id="IPR029063">
    <property type="entry name" value="SAM-dependent_MTases_sf"/>
</dbReference>
<evidence type="ECO:0000259" key="7">
    <source>
        <dbReference type="PROSITE" id="PS51686"/>
    </source>
</evidence>
<feature type="binding site" evidence="5">
    <location>
        <position position="514"/>
    </location>
    <ligand>
        <name>S-adenosyl-L-methionine</name>
        <dbReference type="ChEBI" id="CHEBI:59789"/>
    </ligand>
</feature>
<keyword evidence="1 5" id="KW-0489">Methyltransferase</keyword>
<proteinExistence type="inferred from homology"/>
<dbReference type="GO" id="GO:0001510">
    <property type="term" value="P:RNA methylation"/>
    <property type="evidence" value="ECO:0007669"/>
    <property type="project" value="InterPro"/>
</dbReference>
<dbReference type="SUPFAM" id="SSF53335">
    <property type="entry name" value="S-adenosyl-L-methionine-dependent methyltransferases"/>
    <property type="match status" value="1"/>
</dbReference>
<dbReference type="Pfam" id="PF01472">
    <property type="entry name" value="PUA"/>
    <property type="match status" value="1"/>
</dbReference>
<dbReference type="SUPFAM" id="SSF88697">
    <property type="entry name" value="PUA domain-like"/>
    <property type="match status" value="1"/>
</dbReference>
<dbReference type="GO" id="GO:0003723">
    <property type="term" value="F:RNA binding"/>
    <property type="evidence" value="ECO:0007669"/>
    <property type="project" value="UniProtKB-UniRule"/>
</dbReference>